<sequence>MRRTLLTRRLTAERKLDLFLELYLPRGPRDARWTLWIELWARTPSNESLHQAQGELDQAWQDDLEALLSKGVERGRFAPLDVAARASELLALLDGLSTRVVLGQRGTDHRRALASARSAAERLIPRTALS</sequence>
<dbReference type="SUPFAM" id="SSF48498">
    <property type="entry name" value="Tetracyclin repressor-like, C-terminal domain"/>
    <property type="match status" value="1"/>
</dbReference>
<evidence type="ECO:0000259" key="1">
    <source>
        <dbReference type="Pfam" id="PF13977"/>
    </source>
</evidence>
<organism evidence="2 3">
    <name type="scientific">Streptomyces nigrescens</name>
    <dbReference type="NCBI Taxonomy" id="1920"/>
    <lineage>
        <taxon>Bacteria</taxon>
        <taxon>Bacillati</taxon>
        <taxon>Actinomycetota</taxon>
        <taxon>Actinomycetes</taxon>
        <taxon>Kitasatosporales</taxon>
        <taxon>Streptomycetaceae</taxon>
        <taxon>Streptomyces</taxon>
    </lineage>
</organism>
<dbReference type="InterPro" id="IPR036271">
    <property type="entry name" value="Tet_transcr_reg_TetR-rel_C_sf"/>
</dbReference>
<protein>
    <recommendedName>
        <fullName evidence="1">BetI-type transcriptional repressor C-terminal domain-containing protein</fullName>
    </recommendedName>
</protein>
<gene>
    <name evidence="2" type="ORF">HEK616_30420</name>
</gene>
<dbReference type="EMBL" id="AP026073">
    <property type="protein sequence ID" value="BDM69555.1"/>
    <property type="molecule type" value="Genomic_DNA"/>
</dbReference>
<dbReference type="RefSeq" id="WP_261953443.1">
    <property type="nucleotide sequence ID" value="NZ_AP026073.1"/>
</dbReference>
<dbReference type="InterPro" id="IPR039538">
    <property type="entry name" value="BetI_C"/>
</dbReference>
<accession>A0ABM7ZT71</accession>
<dbReference type="Pfam" id="PF13977">
    <property type="entry name" value="TetR_C_6"/>
    <property type="match status" value="1"/>
</dbReference>
<feature type="domain" description="BetI-type transcriptional repressor C-terminal" evidence="1">
    <location>
        <begin position="13"/>
        <end position="124"/>
    </location>
</feature>
<proteinExistence type="predicted"/>
<dbReference type="Proteomes" id="UP001059597">
    <property type="component" value="Chromosome"/>
</dbReference>
<evidence type="ECO:0000313" key="2">
    <source>
        <dbReference type="EMBL" id="BDM69555.1"/>
    </source>
</evidence>
<name>A0ABM7ZT71_STRNI</name>
<reference evidence="2" key="1">
    <citation type="submission" date="2022-06" db="EMBL/GenBank/DDBJ databases">
        <title>Complete genome sequence of Streptomyces nigrescens HEK616.</title>
        <authorList>
            <person name="Asamizu S."/>
            <person name="Onaka H."/>
        </authorList>
    </citation>
    <scope>NUCLEOTIDE SEQUENCE</scope>
    <source>
        <strain evidence="2">HEK616</strain>
    </source>
</reference>
<evidence type="ECO:0000313" key="3">
    <source>
        <dbReference type="Proteomes" id="UP001059597"/>
    </source>
</evidence>
<keyword evidence="3" id="KW-1185">Reference proteome</keyword>
<dbReference type="Gene3D" id="1.10.357.10">
    <property type="entry name" value="Tetracycline Repressor, domain 2"/>
    <property type="match status" value="1"/>
</dbReference>